<dbReference type="AlphaFoldDB" id="A0A0A8ZF54"/>
<reference evidence="1" key="1">
    <citation type="submission" date="2014-09" db="EMBL/GenBank/DDBJ databases">
        <authorList>
            <person name="Magalhaes I.L.F."/>
            <person name="Oliveira U."/>
            <person name="Santos F.R."/>
            <person name="Vidigal T.H.D.A."/>
            <person name="Brescovit A.D."/>
            <person name="Santos A.J."/>
        </authorList>
    </citation>
    <scope>NUCLEOTIDE SEQUENCE</scope>
    <source>
        <tissue evidence="1">Shoot tissue taken approximately 20 cm above the soil surface</tissue>
    </source>
</reference>
<sequence length="40" mass="4619">MRTCLREFVLLLKSFMLAYGFRFLAKKCPAPSSLLRLSPL</sequence>
<proteinExistence type="predicted"/>
<evidence type="ECO:0000313" key="1">
    <source>
        <dbReference type="EMBL" id="JAD37436.1"/>
    </source>
</evidence>
<protein>
    <submittedName>
        <fullName evidence="1">Uncharacterized protein</fullName>
    </submittedName>
</protein>
<organism evidence="1">
    <name type="scientific">Arundo donax</name>
    <name type="common">Giant reed</name>
    <name type="synonym">Donax arundinaceus</name>
    <dbReference type="NCBI Taxonomy" id="35708"/>
    <lineage>
        <taxon>Eukaryota</taxon>
        <taxon>Viridiplantae</taxon>
        <taxon>Streptophyta</taxon>
        <taxon>Embryophyta</taxon>
        <taxon>Tracheophyta</taxon>
        <taxon>Spermatophyta</taxon>
        <taxon>Magnoliopsida</taxon>
        <taxon>Liliopsida</taxon>
        <taxon>Poales</taxon>
        <taxon>Poaceae</taxon>
        <taxon>PACMAD clade</taxon>
        <taxon>Arundinoideae</taxon>
        <taxon>Arundineae</taxon>
        <taxon>Arundo</taxon>
    </lineage>
</organism>
<reference evidence="1" key="2">
    <citation type="journal article" date="2015" name="Data Brief">
        <title>Shoot transcriptome of the giant reed, Arundo donax.</title>
        <authorList>
            <person name="Barrero R.A."/>
            <person name="Guerrero F.D."/>
            <person name="Moolhuijzen P."/>
            <person name="Goolsby J.A."/>
            <person name="Tidwell J."/>
            <person name="Bellgard S.E."/>
            <person name="Bellgard M.I."/>
        </authorList>
    </citation>
    <scope>NUCLEOTIDE SEQUENCE</scope>
    <source>
        <tissue evidence="1">Shoot tissue taken approximately 20 cm above the soil surface</tissue>
    </source>
</reference>
<accession>A0A0A8ZF54</accession>
<name>A0A0A8ZF54_ARUDO</name>
<dbReference type="EMBL" id="GBRH01260459">
    <property type="protein sequence ID" value="JAD37436.1"/>
    <property type="molecule type" value="Transcribed_RNA"/>
</dbReference>